<evidence type="ECO:0000259" key="4">
    <source>
        <dbReference type="PROSITE" id="PS50801"/>
    </source>
</evidence>
<dbReference type="Pfam" id="PF00092">
    <property type="entry name" value="VWA"/>
    <property type="match status" value="1"/>
</dbReference>
<dbReference type="Pfam" id="PF01740">
    <property type="entry name" value="STAS"/>
    <property type="match status" value="1"/>
</dbReference>
<dbReference type="InterPro" id="IPR036465">
    <property type="entry name" value="vWFA_dom_sf"/>
</dbReference>
<dbReference type="AlphaFoldDB" id="A0A833GZB6"/>
<dbReference type="PROSITE" id="PS50801">
    <property type="entry name" value="STAS"/>
    <property type="match status" value="1"/>
</dbReference>
<dbReference type="PANTHER" id="PTHR10579:SF43">
    <property type="entry name" value="ZINC FINGER (C3HC4-TYPE RING FINGER) FAMILY PROTEIN"/>
    <property type="match status" value="1"/>
</dbReference>
<dbReference type="SMART" id="SM00327">
    <property type="entry name" value="VWA"/>
    <property type="match status" value="1"/>
</dbReference>
<comment type="similarity">
    <text evidence="1 2">Belongs to the anti-sigma-factor antagonist family.</text>
</comment>
<feature type="domain" description="STAS" evidence="4">
    <location>
        <begin position="424"/>
        <end position="527"/>
    </location>
</feature>
<dbReference type="InterPro" id="IPR002035">
    <property type="entry name" value="VWF_A"/>
</dbReference>
<dbReference type="EMBL" id="WBUI01000018">
    <property type="protein sequence ID" value="KAB2930732.1"/>
    <property type="molecule type" value="Genomic_DNA"/>
</dbReference>
<evidence type="ECO:0000256" key="2">
    <source>
        <dbReference type="RuleBase" id="RU003749"/>
    </source>
</evidence>
<evidence type="ECO:0000259" key="3">
    <source>
        <dbReference type="PROSITE" id="PS50234"/>
    </source>
</evidence>
<dbReference type="Gene3D" id="3.30.750.24">
    <property type="entry name" value="STAS domain"/>
    <property type="match status" value="1"/>
</dbReference>
<gene>
    <name evidence="5" type="ORF">F9K24_15970</name>
</gene>
<dbReference type="Gene3D" id="3.40.50.410">
    <property type="entry name" value="von Willebrand factor, type A domain"/>
    <property type="match status" value="1"/>
</dbReference>
<reference evidence="5 6" key="1">
    <citation type="submission" date="2019-10" db="EMBL/GenBank/DDBJ databases">
        <title>Extracellular Electron Transfer in a Candidatus Methanoperedens spp. Enrichment Culture.</title>
        <authorList>
            <person name="Berger S."/>
            <person name="Rangel Shaw D."/>
            <person name="Berben T."/>
            <person name="In 'T Zandt M."/>
            <person name="Frank J."/>
            <person name="Reimann J."/>
            <person name="Jetten M.S.M."/>
            <person name="Welte C.U."/>
        </authorList>
    </citation>
    <scope>NUCLEOTIDE SEQUENCE [LARGE SCALE GENOMIC DNA]</scope>
    <source>
        <strain evidence="5">SB12</strain>
    </source>
</reference>
<accession>A0A833GZB6</accession>
<evidence type="ECO:0000313" key="5">
    <source>
        <dbReference type="EMBL" id="KAB2930732.1"/>
    </source>
</evidence>
<protein>
    <recommendedName>
        <fullName evidence="2">Anti-sigma factor antagonist</fullName>
    </recommendedName>
</protein>
<sequence>MKFSLHLEQRQVSDQEPALQHLLVRLVSPPVDEAGPHTPLRVALAIDRSKSMHGEKLASVIEAANALVNWLTRNDSLAVVAYDTNVEVIQPLLPLTDKFSVTQRIESIRAGSSTNLSGGWLQALRMVEEEPSAEKTAVRRVILLTDGMANAGIVNPAELRRIARDHLQRNISTTTMGFGRDFSELTLREIASEGGGNFYFIEGPEQASSVFFQEFGEIAALYGQGLEIRLHFAPGVTVKELLNEIPHEQHGSELILRPGDVRSDDLMNLVLVIEIDGRSILPEQPLVTAECSFYNVRQGAKMERLSAVASAQVGTPTEEFDPEVRLEAIIASAGRVLLEASRLSAEKDLASARELIRRKRQQIEESFDLDSELLHRLHERLGMTERNLDENIGLLSKRLMAEAESMGRRDLRRVSGYHDQIFELTLSEQLDLYRCPDLKGAVRRAMENGYRFAVFDMTDLSYVDSSGIGALIQIFNWLKSRGGLLVLSNVQGGVERIFQMSKLDEFFVLRDSPLSARMLIEELLAGQGGN</sequence>
<name>A0A833GZB6_9LEPT</name>
<comment type="caution">
    <text evidence="5">The sequence shown here is derived from an EMBL/GenBank/DDBJ whole genome shotgun (WGS) entry which is preliminary data.</text>
</comment>
<dbReference type="GO" id="GO:0043856">
    <property type="term" value="F:anti-sigma factor antagonist activity"/>
    <property type="evidence" value="ECO:0007669"/>
    <property type="project" value="InterPro"/>
</dbReference>
<dbReference type="InterPro" id="IPR002645">
    <property type="entry name" value="STAS_dom"/>
</dbReference>
<dbReference type="PANTHER" id="PTHR10579">
    <property type="entry name" value="CALCIUM-ACTIVATED CHLORIDE CHANNEL REGULATOR"/>
    <property type="match status" value="1"/>
</dbReference>
<dbReference type="NCBIfam" id="TIGR00377">
    <property type="entry name" value="ant_ant_sig"/>
    <property type="match status" value="1"/>
</dbReference>
<evidence type="ECO:0000313" key="6">
    <source>
        <dbReference type="Proteomes" id="UP000460298"/>
    </source>
</evidence>
<dbReference type="CDD" id="cd07043">
    <property type="entry name" value="STAS_anti-anti-sigma_factors"/>
    <property type="match status" value="1"/>
</dbReference>
<dbReference type="InterPro" id="IPR036513">
    <property type="entry name" value="STAS_dom_sf"/>
</dbReference>
<dbReference type="InterPro" id="IPR051266">
    <property type="entry name" value="CLCR"/>
</dbReference>
<dbReference type="InterPro" id="IPR003658">
    <property type="entry name" value="Anti-sigma_ant"/>
</dbReference>
<dbReference type="PROSITE" id="PS50234">
    <property type="entry name" value="VWFA"/>
    <property type="match status" value="1"/>
</dbReference>
<evidence type="ECO:0000256" key="1">
    <source>
        <dbReference type="ARBA" id="ARBA00009013"/>
    </source>
</evidence>
<dbReference type="SUPFAM" id="SSF52091">
    <property type="entry name" value="SpoIIaa-like"/>
    <property type="match status" value="1"/>
</dbReference>
<feature type="domain" description="VWFA" evidence="3">
    <location>
        <begin position="41"/>
        <end position="215"/>
    </location>
</feature>
<proteinExistence type="inferred from homology"/>
<organism evidence="5 6">
    <name type="scientific">Leptonema illini</name>
    <dbReference type="NCBI Taxonomy" id="183"/>
    <lineage>
        <taxon>Bacteria</taxon>
        <taxon>Pseudomonadati</taxon>
        <taxon>Spirochaetota</taxon>
        <taxon>Spirochaetia</taxon>
        <taxon>Leptospirales</taxon>
        <taxon>Leptospiraceae</taxon>
        <taxon>Leptonema</taxon>
    </lineage>
</organism>
<dbReference type="SUPFAM" id="SSF53300">
    <property type="entry name" value="vWA-like"/>
    <property type="match status" value="1"/>
</dbReference>
<dbReference type="Proteomes" id="UP000460298">
    <property type="component" value="Unassembled WGS sequence"/>
</dbReference>